<feature type="transmembrane region" description="Helical" evidence="8">
    <location>
        <begin position="264"/>
        <end position="280"/>
    </location>
</feature>
<feature type="transmembrane region" description="Helical" evidence="8">
    <location>
        <begin position="240"/>
        <end position="258"/>
    </location>
</feature>
<dbReference type="InterPro" id="IPR011990">
    <property type="entry name" value="TPR-like_helical_dom_sf"/>
</dbReference>
<dbReference type="AlphaFoldDB" id="A0A5D4KFI0"/>
<feature type="transmembrane region" description="Helical" evidence="8">
    <location>
        <begin position="204"/>
        <end position="228"/>
    </location>
</feature>
<evidence type="ECO:0000256" key="2">
    <source>
        <dbReference type="ARBA" id="ARBA00009045"/>
    </source>
</evidence>
<evidence type="ECO:0000256" key="6">
    <source>
        <dbReference type="ARBA" id="ARBA00023136"/>
    </source>
</evidence>
<evidence type="ECO:0000256" key="1">
    <source>
        <dbReference type="ARBA" id="ARBA00004141"/>
    </source>
</evidence>
<dbReference type="SUPFAM" id="SSF144091">
    <property type="entry name" value="Rhomboid-like"/>
    <property type="match status" value="1"/>
</dbReference>
<organism evidence="10 11">
    <name type="scientific">Rossellomorea vietnamensis</name>
    <dbReference type="NCBI Taxonomy" id="218284"/>
    <lineage>
        <taxon>Bacteria</taxon>
        <taxon>Bacillati</taxon>
        <taxon>Bacillota</taxon>
        <taxon>Bacilli</taxon>
        <taxon>Bacillales</taxon>
        <taxon>Bacillaceae</taxon>
        <taxon>Rossellomorea</taxon>
    </lineage>
</organism>
<comment type="similarity">
    <text evidence="2">Belongs to the peptidase S54 family.</text>
</comment>
<dbReference type="Gene3D" id="1.20.1540.10">
    <property type="entry name" value="Rhomboid-like"/>
    <property type="match status" value="1"/>
</dbReference>
<evidence type="ECO:0000256" key="5">
    <source>
        <dbReference type="ARBA" id="ARBA00022989"/>
    </source>
</evidence>
<evidence type="ECO:0000256" key="4">
    <source>
        <dbReference type="ARBA" id="ARBA00022801"/>
    </source>
</evidence>
<feature type="domain" description="Peptidase S54 rhomboid" evidence="9">
    <location>
        <begin position="199"/>
        <end position="333"/>
    </location>
</feature>
<dbReference type="Gene3D" id="1.25.40.10">
    <property type="entry name" value="Tetratricopeptide repeat domain"/>
    <property type="match status" value="1"/>
</dbReference>
<dbReference type="Pfam" id="PF01694">
    <property type="entry name" value="Rhomboid"/>
    <property type="match status" value="1"/>
</dbReference>
<keyword evidence="10" id="KW-0645">Protease</keyword>
<proteinExistence type="inferred from homology"/>
<dbReference type="InterPro" id="IPR035952">
    <property type="entry name" value="Rhomboid-like_sf"/>
</dbReference>
<sequence>MSQDQLQVWLENSSYKQAPVIRVVREDLDWGNRLKRDVHLTALNSEKIRKALKKNKLIVKNFYISAYHPVDDYEAVIAQDYVLPQAAKTSVQSSIITLDSLDNDIYKVSSLFNEEVQWKIKEDPEEMEVHLLKENVLAFASNKAKEEESLFSMGRPFFTYMFIALQLAVFFIMEMAGGSQNTENLIRYGAKYNPLIVEGEWWRFFTPIVIHIGFLHLLMNTFALYFLGMAVERIFGSSRFLFIYIFAGFTGTLASFVFTNSISAGASGAIFGCFGALLYFGTVHPKIFFRTMGTNILLVIGINLALGFTLPGIDNAGHIGGLAGGALSAAVVHLPRGKRWGVQLSAVLLSAAAIPALLWYGYQHGPVLFDPSISNAEAQEKLNDGDIEGASAILEDVMEKNEADKHSYFLYSIVMIKDEQYMEAETLLNQALERDRDFPEAHYNLAILLLDRGEETEAREHAEKAYNLQKDNSQFKELHERLQADEPS</sequence>
<accession>A0A5D4KFI0</accession>
<dbReference type="InterPro" id="IPR019734">
    <property type="entry name" value="TPR_rpt"/>
</dbReference>
<dbReference type="SUPFAM" id="SSF48452">
    <property type="entry name" value="TPR-like"/>
    <property type="match status" value="1"/>
</dbReference>
<evidence type="ECO:0000313" key="11">
    <source>
        <dbReference type="Proteomes" id="UP000323317"/>
    </source>
</evidence>
<reference evidence="10 11" key="1">
    <citation type="submission" date="2019-08" db="EMBL/GenBank/DDBJ databases">
        <title>Bacillus genomes from the desert of Cuatro Cienegas, Coahuila.</title>
        <authorList>
            <person name="Olmedo-Alvarez G."/>
        </authorList>
    </citation>
    <scope>NUCLEOTIDE SEQUENCE [LARGE SCALE GENOMIC DNA]</scope>
    <source>
        <strain evidence="10 11">CH40_1T</strain>
    </source>
</reference>
<keyword evidence="4" id="KW-0378">Hydrolase</keyword>
<keyword evidence="6 8" id="KW-0472">Membrane</keyword>
<evidence type="ECO:0000256" key="3">
    <source>
        <dbReference type="ARBA" id="ARBA00022692"/>
    </source>
</evidence>
<feature type="transmembrane region" description="Helical" evidence="8">
    <location>
        <begin position="316"/>
        <end position="334"/>
    </location>
</feature>
<dbReference type="PANTHER" id="PTHR43731:SF14">
    <property type="entry name" value="PRESENILIN-ASSOCIATED RHOMBOID-LIKE PROTEIN, MITOCHONDRIAL"/>
    <property type="match status" value="1"/>
</dbReference>
<dbReference type="InterPro" id="IPR022764">
    <property type="entry name" value="Peptidase_S54_rhomboid_dom"/>
</dbReference>
<evidence type="ECO:0000259" key="9">
    <source>
        <dbReference type="Pfam" id="PF01694"/>
    </source>
</evidence>
<dbReference type="Pfam" id="PF13432">
    <property type="entry name" value="TPR_16"/>
    <property type="match status" value="1"/>
</dbReference>
<comment type="subcellular location">
    <subcellularLocation>
        <location evidence="1">Membrane</location>
        <topology evidence="1">Multi-pass membrane protein</topology>
    </subcellularLocation>
</comment>
<comment type="caution">
    <text evidence="10">The sequence shown here is derived from an EMBL/GenBank/DDBJ whole genome shotgun (WGS) entry which is preliminary data.</text>
</comment>
<feature type="repeat" description="TPR" evidence="7">
    <location>
        <begin position="439"/>
        <end position="472"/>
    </location>
</feature>
<dbReference type="InterPro" id="IPR050925">
    <property type="entry name" value="Rhomboid_protease_S54"/>
</dbReference>
<keyword evidence="5 8" id="KW-1133">Transmembrane helix</keyword>
<dbReference type="PANTHER" id="PTHR43731">
    <property type="entry name" value="RHOMBOID PROTEASE"/>
    <property type="match status" value="1"/>
</dbReference>
<dbReference type="GO" id="GO:0006508">
    <property type="term" value="P:proteolysis"/>
    <property type="evidence" value="ECO:0007669"/>
    <property type="project" value="UniProtKB-KW"/>
</dbReference>
<name>A0A5D4KFI0_9BACI</name>
<evidence type="ECO:0000256" key="7">
    <source>
        <dbReference type="PROSITE-ProRule" id="PRU00339"/>
    </source>
</evidence>
<feature type="transmembrane region" description="Helical" evidence="8">
    <location>
        <begin position="287"/>
        <end position="310"/>
    </location>
</feature>
<keyword evidence="7" id="KW-0802">TPR repeat</keyword>
<evidence type="ECO:0000256" key="8">
    <source>
        <dbReference type="SAM" id="Phobius"/>
    </source>
</evidence>
<feature type="transmembrane region" description="Helical" evidence="8">
    <location>
        <begin position="341"/>
        <end position="362"/>
    </location>
</feature>
<dbReference type="Proteomes" id="UP000323317">
    <property type="component" value="Unassembled WGS sequence"/>
</dbReference>
<dbReference type="GO" id="GO:0004252">
    <property type="term" value="F:serine-type endopeptidase activity"/>
    <property type="evidence" value="ECO:0007669"/>
    <property type="project" value="InterPro"/>
</dbReference>
<gene>
    <name evidence="10" type="ORF">FZC79_10150</name>
</gene>
<keyword evidence="3 8" id="KW-0812">Transmembrane</keyword>
<protein>
    <submittedName>
        <fullName evidence="10">Rhomboid family intramembrane serine protease</fullName>
    </submittedName>
</protein>
<dbReference type="GO" id="GO:0016020">
    <property type="term" value="C:membrane"/>
    <property type="evidence" value="ECO:0007669"/>
    <property type="project" value="UniProtKB-SubCell"/>
</dbReference>
<feature type="transmembrane region" description="Helical" evidence="8">
    <location>
        <begin position="157"/>
        <end position="176"/>
    </location>
</feature>
<dbReference type="PROSITE" id="PS50005">
    <property type="entry name" value="TPR"/>
    <property type="match status" value="1"/>
</dbReference>
<dbReference type="EMBL" id="VTEH01000006">
    <property type="protein sequence ID" value="TYR75629.1"/>
    <property type="molecule type" value="Genomic_DNA"/>
</dbReference>
<evidence type="ECO:0000313" key="10">
    <source>
        <dbReference type="EMBL" id="TYR75629.1"/>
    </source>
</evidence>